<dbReference type="PANTHER" id="PTHR30121:SF6">
    <property type="entry name" value="SLR6007 PROTEIN"/>
    <property type="match status" value="1"/>
</dbReference>
<feature type="domain" description="TraD/TraG TraM recognition site" evidence="2">
    <location>
        <begin position="432"/>
        <end position="514"/>
    </location>
</feature>
<dbReference type="AlphaFoldDB" id="A0A9E6MZ08"/>
<dbReference type="Proteomes" id="UP000683551">
    <property type="component" value="Chromosome"/>
</dbReference>
<dbReference type="InterPro" id="IPR027417">
    <property type="entry name" value="P-loop_NTPase"/>
</dbReference>
<dbReference type="RefSeq" id="WP_273145062.1">
    <property type="nucleotide sequence ID" value="NZ_CP071137.1"/>
</dbReference>
<reference evidence="3" key="1">
    <citation type="submission" date="2021-02" db="EMBL/GenBank/DDBJ databases">
        <title>Comparative genomics of Ferrovum myxofaciens strains, predominant extremophile bacteria forming large biofilm stalactites in acid mine ecosystems.</title>
        <authorList>
            <person name="Burkartova K."/>
            <person name="Ridl J."/>
            <person name="Pajer P."/>
            <person name="Falteisek L."/>
        </authorList>
    </citation>
    <scope>NUCLEOTIDE SEQUENCE</scope>
    <source>
        <strain evidence="3">MI1III</strain>
    </source>
</reference>
<accession>A0A9E6MZ08</accession>
<evidence type="ECO:0000313" key="4">
    <source>
        <dbReference type="Proteomes" id="UP000683551"/>
    </source>
</evidence>
<feature type="compositionally biased region" description="Polar residues" evidence="1">
    <location>
        <begin position="653"/>
        <end position="664"/>
    </location>
</feature>
<evidence type="ECO:0000256" key="1">
    <source>
        <dbReference type="SAM" id="MobiDB-lite"/>
    </source>
</evidence>
<sequence length="673" mass="73169">MYSPCCCMLSIPVLYSSCKHKQTQKGDYFVNFGYKQIRKLRLGGPLDTSGLLALASSVMLFHPFIKNGYLNALHSLTSDHGLKQTLFTTISHHANKTLSLTSLSLAMTGGAILASRVIDTLRHEIGGPFESKLKIRSAPTENKSGTLLGYLVDTGEPLYASFDEMVRHISIVGQSGVGKTVFGQLLMFQQMAAGGGLVFVDGKLDSETLNEIYRMAAYHGREHDVLVINPGNPEFSNTYNPIRYGDPDEVADRIVALIPSTESDAGADHYKQSAKQGCTVLIAALQKTGLSYTFIDLVILLQSPTDLMNLEEMLPVDSPERGNLAIFLDQYRVPDKTGQKTIDIKRLKETFGGIIGRLFTFGTGSFGGVMNTTSPEINLFEAIKANKIIYVMLPTMGKSQTASNLGKMFLGDARTTFSWLQALPESEKPNPPLLFFMDEVGSYATDALSRPFEQARSAHVILVPAYQTVANLEAVSPEFLQMVTGNTWIKVCFKVGTHETAEFVADNIGEEMQVQASLSIVGGSSASGNVAGVSPDLNAGTNENIGYGERAAEGYRVSPADLKALVKGEAIITIGGDRVYHVRVPLISQLKEFKADYPVAKINHFRTKFARGINLFKSAQIRLGSEAKDRAEDKQSKWGKVKHNANKPAAIQPVNSANDSQASSIPVGEGFNN</sequence>
<dbReference type="InterPro" id="IPR051162">
    <property type="entry name" value="T4SS_component"/>
</dbReference>
<dbReference type="Gene3D" id="3.40.50.300">
    <property type="entry name" value="P-loop containing nucleotide triphosphate hydrolases"/>
    <property type="match status" value="2"/>
</dbReference>
<protein>
    <submittedName>
        <fullName evidence="3">TraM recognition domain-containing protein</fullName>
    </submittedName>
</protein>
<dbReference type="Pfam" id="PF12696">
    <property type="entry name" value="TraG-D_C"/>
    <property type="match status" value="1"/>
</dbReference>
<gene>
    <name evidence="3" type="ORF">JZL65_01100</name>
</gene>
<evidence type="ECO:0000259" key="2">
    <source>
        <dbReference type="Pfam" id="PF12696"/>
    </source>
</evidence>
<dbReference type="SUPFAM" id="SSF52540">
    <property type="entry name" value="P-loop containing nucleoside triphosphate hydrolases"/>
    <property type="match status" value="1"/>
</dbReference>
<evidence type="ECO:0000313" key="3">
    <source>
        <dbReference type="EMBL" id="QWY77715.1"/>
    </source>
</evidence>
<dbReference type="InterPro" id="IPR032689">
    <property type="entry name" value="TraG-D_C"/>
</dbReference>
<feature type="region of interest" description="Disordered" evidence="1">
    <location>
        <begin position="626"/>
        <end position="673"/>
    </location>
</feature>
<feature type="compositionally biased region" description="Basic and acidic residues" evidence="1">
    <location>
        <begin position="626"/>
        <end position="636"/>
    </location>
</feature>
<name>A0A9E6MZ08_9PROT</name>
<organism evidence="3 4">
    <name type="scientific">Ferrovum myxofaciens</name>
    <dbReference type="NCBI Taxonomy" id="416213"/>
    <lineage>
        <taxon>Bacteria</taxon>
        <taxon>Pseudomonadati</taxon>
        <taxon>Pseudomonadota</taxon>
        <taxon>Betaproteobacteria</taxon>
        <taxon>Ferrovales</taxon>
        <taxon>Ferrovaceae</taxon>
        <taxon>Ferrovum</taxon>
    </lineage>
</organism>
<dbReference type="PANTHER" id="PTHR30121">
    <property type="entry name" value="UNCHARACTERIZED PROTEIN YJGR-RELATED"/>
    <property type="match status" value="1"/>
</dbReference>
<proteinExistence type="predicted"/>
<dbReference type="EMBL" id="CP071137">
    <property type="protein sequence ID" value="QWY77715.1"/>
    <property type="molecule type" value="Genomic_DNA"/>
</dbReference>